<keyword evidence="7" id="KW-1185">Reference proteome</keyword>
<keyword evidence="2" id="KW-0805">Transcription regulation</keyword>
<evidence type="ECO:0000256" key="4">
    <source>
        <dbReference type="ARBA" id="ARBA00023163"/>
    </source>
</evidence>
<evidence type="ECO:0000313" key="6">
    <source>
        <dbReference type="EMBL" id="ADJ63817.1"/>
    </source>
</evidence>
<dbReference type="PROSITE" id="PS50931">
    <property type="entry name" value="HTH_LYSR"/>
    <property type="match status" value="1"/>
</dbReference>
<evidence type="ECO:0000259" key="5">
    <source>
        <dbReference type="PROSITE" id="PS50931"/>
    </source>
</evidence>
<protein>
    <submittedName>
        <fullName evidence="6">LysR family transcription regulator protein</fullName>
    </submittedName>
</protein>
<evidence type="ECO:0000256" key="1">
    <source>
        <dbReference type="ARBA" id="ARBA00009437"/>
    </source>
</evidence>
<reference evidence="6 7" key="1">
    <citation type="submission" date="2010-04" db="EMBL/GenBank/DDBJ databases">
        <title>The genome of Herbaspirillum seropedicae SmR1, an endophytic, nitrogen-fixing, plant-growth promoting beta-Proteobacteria.</title>
        <authorList>
            <person name="Pedrosa F.O."/>
            <person name="Monteiro R.A."/>
            <person name="Wassem R."/>
            <person name="Cruz L.M."/>
            <person name="Ayub R.A."/>
            <person name="Colauto N.B."/>
            <person name="Fernandez M.A."/>
            <person name="Fungaro M.H.P."/>
            <person name="Grisard E.C."/>
            <person name="Hungria M."/>
            <person name="Madeira H.M.F."/>
            <person name="Nodari R.O."/>
            <person name="Osaku C.A."/>
            <person name="Petzl-Erler M.L."/>
            <person name="Terenzi H."/>
            <person name="Vieira L.G.E."/>
            <person name="Almeida M.I.M."/>
            <person name="Alves L.R."/>
            <person name="Arantes O.M.N."/>
            <person name="Balsanelli E."/>
            <person name="Barcellos F.G."/>
            <person name="Baura V.A."/>
            <person name="Binde D.R."/>
            <person name="Campo R.J."/>
            <person name="Chubatsu L.S."/>
            <person name="Chueire L.M.O."/>
            <person name="Ciferri R.R."/>
            <person name="Correa L.C."/>
            <person name="da Conceicao Silva J.L."/>
            <person name="Dabul A.N.G."/>
            <person name="Dambros B.P."/>
            <person name="Faoro H."/>
            <person name="Favetti A."/>
            <person name="Friedermann G."/>
            <person name="Furlaneto M.C."/>
            <person name="Gasques L.S."/>
            <person name="Gimenes C.C.T."/>
            <person name="Gioppo N.M.R."/>
            <person name="Glienke-Blanco C."/>
            <person name="Godoy L.P."/>
            <person name="Guerra M.P."/>
            <person name="Karp S."/>
            <person name="Kava-Cordeiro V."/>
            <person name="Margarido V.P."/>
            <person name="Mathioni S.M."/>
            <person name="Menck-Soares M.A."/>
            <person name="Murace N.K."/>
            <person name="Nicolas M.F."/>
            <person name="Oliveira C.E.C."/>
            <person name="Pagnan N.A.B."/>
            <person name="Pamphile J.A."/>
            <person name="Patussi E.V."/>
            <person name="Pereira L.F.P."/>
            <person name="Pereira-Ferrari L."/>
            <person name="Pinto F.G.S."/>
            <person name="Precoma C."/>
            <person name="Prioli A.J."/>
            <person name="Prioli S.M.A.P."/>
            <person name="Raittz R.T."/>
            <person name="Ramos H.J.O."/>
            <person name="Ribeiro E.M.S.F."/>
            <person name="Rigo L.U."/>
            <person name="Rocha C.L.M.S.C."/>
            <person name="Rocha S.N."/>
            <person name="Santos K."/>
            <person name="Satori D."/>
            <person name="Silva A.G."/>
            <person name="Simao R.C.G."/>
            <person name="Soares M.A.M."/>
            <person name="Souza E.M."/>
            <person name="Steffens M.B.R."/>
            <person name="Steindel M."/>
            <person name="Tadra-Sfeir M.Z."/>
            <person name="Takahashi E.K."/>
            <person name="Torres R.A."/>
            <person name="Valle J.S."/>
            <person name="Vernal J.I."/>
            <person name="Vilas-Boas L.A."/>
            <person name="Watanabe M.A.E."/>
            <person name="Weiss V.A."/>
            <person name="Yates M.A."/>
            <person name="Souza E.M."/>
        </authorList>
    </citation>
    <scope>NUCLEOTIDE SEQUENCE [LARGE SCALE GENOMIC DNA]</scope>
    <source>
        <strain evidence="6 7">SmR1</strain>
    </source>
</reference>
<dbReference type="OrthoDB" id="155872at2"/>
<dbReference type="GO" id="GO:0000976">
    <property type="term" value="F:transcription cis-regulatory region binding"/>
    <property type="evidence" value="ECO:0007669"/>
    <property type="project" value="TreeGrafter"/>
</dbReference>
<dbReference type="STRING" id="757424.Hsero_2318"/>
<dbReference type="Pfam" id="PF00126">
    <property type="entry name" value="HTH_1"/>
    <property type="match status" value="1"/>
</dbReference>
<dbReference type="SUPFAM" id="SSF46785">
    <property type="entry name" value="Winged helix' DNA-binding domain"/>
    <property type="match status" value="1"/>
</dbReference>
<dbReference type="Gene3D" id="1.10.10.10">
    <property type="entry name" value="Winged helix-like DNA-binding domain superfamily/Winged helix DNA-binding domain"/>
    <property type="match status" value="1"/>
</dbReference>
<dbReference type="RefSeq" id="WP_013234296.1">
    <property type="nucleotide sequence ID" value="NC_014323.1"/>
</dbReference>
<dbReference type="FunFam" id="1.10.10.10:FF:000001">
    <property type="entry name" value="LysR family transcriptional regulator"/>
    <property type="match status" value="1"/>
</dbReference>
<comment type="similarity">
    <text evidence="1">Belongs to the LysR transcriptional regulatory family.</text>
</comment>
<dbReference type="InterPro" id="IPR036388">
    <property type="entry name" value="WH-like_DNA-bd_sf"/>
</dbReference>
<accession>D8IV78</accession>
<dbReference type="GeneID" id="29392497"/>
<dbReference type="InterPro" id="IPR000847">
    <property type="entry name" value="LysR_HTH_N"/>
</dbReference>
<dbReference type="KEGG" id="hse:Hsero_2318"/>
<organism evidence="6 7">
    <name type="scientific">Herbaspirillum seropedicae (strain SmR1)</name>
    <dbReference type="NCBI Taxonomy" id="757424"/>
    <lineage>
        <taxon>Bacteria</taxon>
        <taxon>Pseudomonadati</taxon>
        <taxon>Pseudomonadota</taxon>
        <taxon>Betaproteobacteria</taxon>
        <taxon>Burkholderiales</taxon>
        <taxon>Oxalobacteraceae</taxon>
        <taxon>Herbaspirillum</taxon>
    </lineage>
</organism>
<dbReference type="EMBL" id="CP002039">
    <property type="protein sequence ID" value="ADJ63817.1"/>
    <property type="molecule type" value="Genomic_DNA"/>
</dbReference>
<dbReference type="eggNOG" id="COG0583">
    <property type="taxonomic scope" value="Bacteria"/>
</dbReference>
<dbReference type="Proteomes" id="UP000000329">
    <property type="component" value="Chromosome"/>
</dbReference>
<dbReference type="HOGENOM" id="CLU_039613_6_1_4"/>
<dbReference type="PANTHER" id="PTHR30126:SF98">
    <property type="entry name" value="HTH-TYPE TRANSCRIPTIONAL ACTIVATOR BAUR"/>
    <property type="match status" value="1"/>
</dbReference>
<name>D8IV78_HERSS</name>
<dbReference type="AlphaFoldDB" id="D8IV78"/>
<dbReference type="Gene3D" id="3.40.190.10">
    <property type="entry name" value="Periplasmic binding protein-like II"/>
    <property type="match status" value="2"/>
</dbReference>
<keyword evidence="3" id="KW-0238">DNA-binding</keyword>
<evidence type="ECO:0000256" key="3">
    <source>
        <dbReference type="ARBA" id="ARBA00023125"/>
    </source>
</evidence>
<dbReference type="Pfam" id="PF03466">
    <property type="entry name" value="LysR_substrate"/>
    <property type="match status" value="1"/>
</dbReference>
<dbReference type="PRINTS" id="PR00039">
    <property type="entry name" value="HTHLYSR"/>
</dbReference>
<dbReference type="SUPFAM" id="SSF53850">
    <property type="entry name" value="Periplasmic binding protein-like II"/>
    <property type="match status" value="1"/>
</dbReference>
<gene>
    <name evidence="6" type="ordered locus">Hsero_2318</name>
</gene>
<dbReference type="PANTHER" id="PTHR30126">
    <property type="entry name" value="HTH-TYPE TRANSCRIPTIONAL REGULATOR"/>
    <property type="match status" value="1"/>
</dbReference>
<sequence>MRLEQLNFHHLRYFWRVAKLGHLTRAAEELHTSQSAVSAQIRQLEKHLGEDLFIREGRRLSLSDTGQLVFTYADNIFGLSQEMLGRLEGRSAGVTRLRVGSVATLSRNYQENWLRPMLSDPSVALTLESGQLEGLLERLVQHQLDVVLANETVPADPDRPLHCRFLGSQAVSVVGPAHRWEAGSLRIPEDLEGIDMALPGPRHALRMRFDALCVSADVRPRLRAEVDDMAMLRLIARDSGWLSVLPEVVVQDELRNGVLVTVGQTTELVENFYAITTPQHHYGGLVERLLNGSAATARETGVTHQQ</sequence>
<feature type="domain" description="HTH lysR-type" evidence="5">
    <location>
        <begin position="6"/>
        <end position="63"/>
    </location>
</feature>
<dbReference type="InterPro" id="IPR036390">
    <property type="entry name" value="WH_DNA-bd_sf"/>
</dbReference>
<evidence type="ECO:0000313" key="7">
    <source>
        <dbReference type="Proteomes" id="UP000000329"/>
    </source>
</evidence>
<dbReference type="GO" id="GO:0003700">
    <property type="term" value="F:DNA-binding transcription factor activity"/>
    <property type="evidence" value="ECO:0007669"/>
    <property type="project" value="InterPro"/>
</dbReference>
<keyword evidence="4" id="KW-0804">Transcription</keyword>
<evidence type="ECO:0000256" key="2">
    <source>
        <dbReference type="ARBA" id="ARBA00023015"/>
    </source>
</evidence>
<proteinExistence type="inferred from homology"/>
<dbReference type="InterPro" id="IPR005119">
    <property type="entry name" value="LysR_subst-bd"/>
</dbReference>